<protein>
    <submittedName>
        <fullName evidence="7">Helix-turn-helix domain-containing protein</fullName>
    </submittedName>
</protein>
<evidence type="ECO:0000313" key="8">
    <source>
        <dbReference type="Proteomes" id="UP000761264"/>
    </source>
</evidence>
<evidence type="ECO:0000259" key="5">
    <source>
        <dbReference type="PROSITE" id="PS51077"/>
    </source>
</evidence>
<dbReference type="AlphaFoldDB" id="A0A967F078"/>
<keyword evidence="1" id="KW-0805">Transcription regulation</keyword>
<dbReference type="InterPro" id="IPR036388">
    <property type="entry name" value="WH-like_DNA-bd_sf"/>
</dbReference>
<dbReference type="Gene3D" id="1.10.10.10">
    <property type="entry name" value="Winged helix-like DNA-binding domain superfamily/Winged helix DNA-binding domain"/>
    <property type="match status" value="1"/>
</dbReference>
<accession>A0A967F078</accession>
<keyword evidence="8" id="KW-1185">Reference proteome</keyword>
<dbReference type="PANTHER" id="PTHR30136:SF24">
    <property type="entry name" value="HTH-TYPE TRANSCRIPTIONAL REPRESSOR ALLR"/>
    <property type="match status" value="1"/>
</dbReference>
<dbReference type="InterPro" id="IPR014757">
    <property type="entry name" value="Tscrpt_reg_IclR_C"/>
</dbReference>
<dbReference type="GO" id="GO:0003677">
    <property type="term" value="F:DNA binding"/>
    <property type="evidence" value="ECO:0007669"/>
    <property type="project" value="UniProtKB-KW"/>
</dbReference>
<evidence type="ECO:0000259" key="6">
    <source>
        <dbReference type="PROSITE" id="PS51078"/>
    </source>
</evidence>
<dbReference type="InterPro" id="IPR054844">
    <property type="entry name" value="TransRegBhcR"/>
</dbReference>
<evidence type="ECO:0000256" key="2">
    <source>
        <dbReference type="ARBA" id="ARBA00023125"/>
    </source>
</evidence>
<dbReference type="PROSITE" id="PS51078">
    <property type="entry name" value="ICLR_ED"/>
    <property type="match status" value="1"/>
</dbReference>
<dbReference type="Pfam" id="PF01614">
    <property type="entry name" value="IclR_C"/>
    <property type="match status" value="1"/>
</dbReference>
<proteinExistence type="predicted"/>
<feature type="region of interest" description="Disordered" evidence="4">
    <location>
        <begin position="1"/>
        <end position="25"/>
    </location>
</feature>
<dbReference type="Gene3D" id="3.30.450.40">
    <property type="match status" value="1"/>
</dbReference>
<dbReference type="Pfam" id="PF09339">
    <property type="entry name" value="HTH_IclR"/>
    <property type="match status" value="1"/>
</dbReference>
<evidence type="ECO:0000256" key="3">
    <source>
        <dbReference type="ARBA" id="ARBA00023163"/>
    </source>
</evidence>
<dbReference type="InterPro" id="IPR029016">
    <property type="entry name" value="GAF-like_dom_sf"/>
</dbReference>
<dbReference type="Proteomes" id="UP000761264">
    <property type="component" value="Unassembled WGS sequence"/>
</dbReference>
<dbReference type="GO" id="GO:0003700">
    <property type="term" value="F:DNA-binding transcription factor activity"/>
    <property type="evidence" value="ECO:0007669"/>
    <property type="project" value="TreeGrafter"/>
</dbReference>
<evidence type="ECO:0000256" key="4">
    <source>
        <dbReference type="SAM" id="MobiDB-lite"/>
    </source>
</evidence>
<feature type="domain" description="HTH iclR-type" evidence="5">
    <location>
        <begin position="26"/>
        <end position="87"/>
    </location>
</feature>
<reference evidence="7" key="1">
    <citation type="submission" date="2020-03" db="EMBL/GenBank/DDBJ databases">
        <title>Genome of Pelagibius litoralis DSM 21314T.</title>
        <authorList>
            <person name="Wang G."/>
        </authorList>
    </citation>
    <scope>NUCLEOTIDE SEQUENCE</scope>
    <source>
        <strain evidence="7">DSM 21314</strain>
    </source>
</reference>
<comment type="caution">
    <text evidence="7">The sequence shown here is derived from an EMBL/GenBank/DDBJ whole genome shotgun (WGS) entry which is preliminary data.</text>
</comment>
<dbReference type="InterPro" id="IPR005471">
    <property type="entry name" value="Tscrpt_reg_IclR_N"/>
</dbReference>
<dbReference type="InterPro" id="IPR036390">
    <property type="entry name" value="WH_DNA-bd_sf"/>
</dbReference>
<dbReference type="EMBL" id="JAAQPH010000015">
    <property type="protein sequence ID" value="NIA70659.1"/>
    <property type="molecule type" value="Genomic_DNA"/>
</dbReference>
<name>A0A967F078_9PROT</name>
<sequence>MARTAARTRDTAKGPLRKPAAQGGQVQSLDRAISILERLAEADGMNLTDLSQSVGLAPSTTHRLLTTLQQRRFADFDEEYGVWVVGVGAFNVGNAFLRSRKIVSLGRPVMRRLMEDVGETINLAVEDKGELVYVTQFESHAPMRAFFRPGRRAPMHSSAVGKAMLAEMKEEELRDFLHKKGMQRFTDHTIVDPAVLRQQLQQIRQRGWGLDDEEHTIGMRCVAATIHNEHSEVIAGISISGPSVRVTETRLGELGAKVVQAAEQITEQIGGIVPRASGGALA</sequence>
<dbReference type="SMART" id="SM00346">
    <property type="entry name" value="HTH_ICLR"/>
    <property type="match status" value="1"/>
</dbReference>
<organism evidence="7 8">
    <name type="scientific">Pelagibius litoralis</name>
    <dbReference type="NCBI Taxonomy" id="374515"/>
    <lineage>
        <taxon>Bacteria</taxon>
        <taxon>Pseudomonadati</taxon>
        <taxon>Pseudomonadota</taxon>
        <taxon>Alphaproteobacteria</taxon>
        <taxon>Rhodospirillales</taxon>
        <taxon>Rhodovibrionaceae</taxon>
        <taxon>Pelagibius</taxon>
    </lineage>
</organism>
<keyword evidence="2" id="KW-0238">DNA-binding</keyword>
<dbReference type="SUPFAM" id="SSF46785">
    <property type="entry name" value="Winged helix' DNA-binding domain"/>
    <property type="match status" value="1"/>
</dbReference>
<dbReference type="RefSeq" id="WP_167227489.1">
    <property type="nucleotide sequence ID" value="NZ_JAAQPH010000015.1"/>
</dbReference>
<keyword evidence="3" id="KW-0804">Transcription</keyword>
<dbReference type="PROSITE" id="PS51077">
    <property type="entry name" value="HTH_ICLR"/>
    <property type="match status" value="1"/>
</dbReference>
<dbReference type="SUPFAM" id="SSF55781">
    <property type="entry name" value="GAF domain-like"/>
    <property type="match status" value="1"/>
</dbReference>
<dbReference type="GO" id="GO:0045892">
    <property type="term" value="P:negative regulation of DNA-templated transcription"/>
    <property type="evidence" value="ECO:0007669"/>
    <property type="project" value="TreeGrafter"/>
</dbReference>
<dbReference type="PANTHER" id="PTHR30136">
    <property type="entry name" value="HELIX-TURN-HELIX TRANSCRIPTIONAL REGULATOR, ICLR FAMILY"/>
    <property type="match status" value="1"/>
</dbReference>
<evidence type="ECO:0000256" key="1">
    <source>
        <dbReference type="ARBA" id="ARBA00023015"/>
    </source>
</evidence>
<dbReference type="NCBIfam" id="NF045644">
    <property type="entry name" value="TransRegBhcR"/>
    <property type="match status" value="1"/>
</dbReference>
<gene>
    <name evidence="7" type="ORF">HBA54_18840</name>
</gene>
<feature type="domain" description="IclR-ED" evidence="6">
    <location>
        <begin position="88"/>
        <end position="271"/>
    </location>
</feature>
<evidence type="ECO:0000313" key="7">
    <source>
        <dbReference type="EMBL" id="NIA70659.1"/>
    </source>
</evidence>
<dbReference type="InterPro" id="IPR050707">
    <property type="entry name" value="HTH_MetabolicPath_Reg"/>
</dbReference>